<dbReference type="CDD" id="cd00158">
    <property type="entry name" value="RHOD"/>
    <property type="match status" value="1"/>
</dbReference>
<dbReference type="EMBL" id="RYFG02000105">
    <property type="protein sequence ID" value="TRW92860.1"/>
    <property type="molecule type" value="Genomic_DNA"/>
</dbReference>
<dbReference type="InterPro" id="IPR001763">
    <property type="entry name" value="Rhodanese-like_dom"/>
</dbReference>
<dbReference type="RefSeq" id="WP_127028531.1">
    <property type="nucleotide sequence ID" value="NZ_RYFG02000105.1"/>
</dbReference>
<dbReference type="PROSITE" id="PS50206">
    <property type="entry name" value="RHODANESE_3"/>
    <property type="match status" value="1"/>
</dbReference>
<dbReference type="PANTHER" id="PTHR11635:SF152">
    <property type="entry name" value="CAMP-DEPENDENT PROTEIN KINASE TYPE I REGULATORY SUBUNIT-RELATED"/>
    <property type="match status" value="1"/>
</dbReference>
<dbReference type="InterPro" id="IPR036873">
    <property type="entry name" value="Rhodanese-like_dom_sf"/>
</dbReference>
<dbReference type="SUPFAM" id="SSF52821">
    <property type="entry name" value="Rhodanese/Cell cycle control phosphatase"/>
    <property type="match status" value="1"/>
</dbReference>
<sequence length="463" mass="51228">MSVNVENEDSRDMAVEEIGAHSDDWMTALLKSPVIRRLPPVNLQKIIMGLEVVNFKKDDVIIAQGSEGDYYYLIKDGQCLCTRKVSPNAKSIKIRQLATGDTFGEDALISGAPRDLTITALTDASLLRLDKQQFVSLIKEPSLAFISYQEMQEAVKKGAILLDVSTPEQYKKRHIEGSINEPFFSLRIQLKTLSREKPYIVVCSDGRASEAAAFLLLNNYFKAKILKGGVAGAAEEPGGLVINNDDSGSNGSIPENSGHRHGVGQASGSAGVFSNSIKSIFLQNFEQLVDGCCMQIDFEFGMQLGRKREAISKDQYSKLQEYLRSVRNDIKQNYIAKVSGNFDNSYQAVASQHNLSEIALIGEDTAKENSAVDMIIRQCEHLFHDELTGLSKKFPIQPGKQVVTGSPSPIFPDKLVRTLTDVVKPLKLNTDYKIVLYKTFEANVFSQLGLIYRQLLDSSETPT</sequence>
<dbReference type="PANTHER" id="PTHR11635">
    <property type="entry name" value="CAMP-DEPENDENT PROTEIN KINASE REGULATORY CHAIN"/>
    <property type="match status" value="1"/>
</dbReference>
<dbReference type="SUPFAM" id="SSF51206">
    <property type="entry name" value="cAMP-binding domain-like"/>
    <property type="match status" value="1"/>
</dbReference>
<protein>
    <submittedName>
        <fullName evidence="4">DUF1631 family protein</fullName>
    </submittedName>
</protein>
<dbReference type="SMART" id="SM00100">
    <property type="entry name" value="cNMP"/>
    <property type="match status" value="1"/>
</dbReference>
<dbReference type="InterPro" id="IPR018490">
    <property type="entry name" value="cNMP-bd_dom_sf"/>
</dbReference>
<dbReference type="InterPro" id="IPR000595">
    <property type="entry name" value="cNMP-bd_dom"/>
</dbReference>
<dbReference type="InterPro" id="IPR014710">
    <property type="entry name" value="RmlC-like_jellyroll"/>
</dbReference>
<dbReference type="InterPro" id="IPR012434">
    <property type="entry name" value="DUF1631"/>
</dbReference>
<dbReference type="PROSITE" id="PS50042">
    <property type="entry name" value="CNMP_BINDING_3"/>
    <property type="match status" value="1"/>
</dbReference>
<dbReference type="SMART" id="SM00450">
    <property type="entry name" value="RHOD"/>
    <property type="match status" value="1"/>
</dbReference>
<feature type="compositionally biased region" description="Polar residues" evidence="1">
    <location>
        <begin position="244"/>
        <end position="255"/>
    </location>
</feature>
<dbReference type="CDD" id="cd00038">
    <property type="entry name" value="CAP_ED"/>
    <property type="match status" value="1"/>
</dbReference>
<dbReference type="Gene3D" id="2.60.120.10">
    <property type="entry name" value="Jelly Rolls"/>
    <property type="match status" value="1"/>
</dbReference>
<gene>
    <name evidence="4" type="ORF">EKO24_013960</name>
</gene>
<evidence type="ECO:0000259" key="2">
    <source>
        <dbReference type="PROSITE" id="PS50042"/>
    </source>
</evidence>
<comment type="caution">
    <text evidence="4">The sequence shown here is derived from an EMBL/GenBank/DDBJ whole genome shotgun (WGS) entry which is preliminary data.</text>
</comment>
<accession>A0ABY3C8K1</accession>
<reference evidence="4 5" key="1">
    <citation type="journal article" date="2019" name="Antonie Van Leeuwenhoek">
        <title>Description of 'Ca. Methylobacter oryzae' KRF1, a novel species from the environmentally important Methylobacter clade 2.</title>
        <authorList>
            <person name="Khatri K."/>
            <person name="Mohite J.A."/>
            <person name="Pandit P.S."/>
            <person name="Bahulikar R."/>
            <person name="Rahalkar M.C."/>
        </authorList>
    </citation>
    <scope>NUCLEOTIDE SEQUENCE [LARGE SCALE GENOMIC DNA]</scope>
    <source>
        <strain evidence="4 5">KRF1</strain>
    </source>
</reference>
<keyword evidence="5" id="KW-1185">Reference proteome</keyword>
<evidence type="ECO:0000256" key="1">
    <source>
        <dbReference type="SAM" id="MobiDB-lite"/>
    </source>
</evidence>
<organism evidence="4 5">
    <name type="scientific">Candidatus Methylobacter oryzae</name>
    <dbReference type="NCBI Taxonomy" id="2497749"/>
    <lineage>
        <taxon>Bacteria</taxon>
        <taxon>Pseudomonadati</taxon>
        <taxon>Pseudomonadota</taxon>
        <taxon>Gammaproteobacteria</taxon>
        <taxon>Methylococcales</taxon>
        <taxon>Methylococcaceae</taxon>
        <taxon>Methylobacter</taxon>
    </lineage>
</organism>
<evidence type="ECO:0000313" key="4">
    <source>
        <dbReference type="EMBL" id="TRW92860.1"/>
    </source>
</evidence>
<dbReference type="Proteomes" id="UP000733744">
    <property type="component" value="Unassembled WGS sequence"/>
</dbReference>
<dbReference type="Pfam" id="PF00581">
    <property type="entry name" value="Rhodanese"/>
    <property type="match status" value="1"/>
</dbReference>
<feature type="domain" description="Cyclic nucleotide-binding" evidence="2">
    <location>
        <begin position="34"/>
        <end position="138"/>
    </location>
</feature>
<dbReference type="InterPro" id="IPR050503">
    <property type="entry name" value="cAMP-dep_PK_reg_su-like"/>
</dbReference>
<feature type="region of interest" description="Disordered" evidence="1">
    <location>
        <begin position="241"/>
        <end position="265"/>
    </location>
</feature>
<evidence type="ECO:0000313" key="5">
    <source>
        <dbReference type="Proteomes" id="UP000733744"/>
    </source>
</evidence>
<name>A0ABY3C8K1_9GAMM</name>
<dbReference type="Pfam" id="PF00027">
    <property type="entry name" value="cNMP_binding"/>
    <property type="match status" value="1"/>
</dbReference>
<evidence type="ECO:0000259" key="3">
    <source>
        <dbReference type="PROSITE" id="PS50206"/>
    </source>
</evidence>
<proteinExistence type="predicted"/>
<feature type="domain" description="Rhodanese" evidence="3">
    <location>
        <begin position="155"/>
        <end position="242"/>
    </location>
</feature>
<dbReference type="Gene3D" id="3.40.250.10">
    <property type="entry name" value="Rhodanese-like domain"/>
    <property type="match status" value="1"/>
</dbReference>
<dbReference type="Pfam" id="PF07793">
    <property type="entry name" value="DUF1631"/>
    <property type="match status" value="1"/>
</dbReference>